<reference evidence="1" key="2">
    <citation type="submission" date="2021-09" db="EMBL/GenBank/DDBJ databases">
        <authorList>
            <person name="Jia N."/>
            <person name="Wang J."/>
            <person name="Shi W."/>
            <person name="Du L."/>
            <person name="Sun Y."/>
            <person name="Zhan W."/>
            <person name="Jiang J."/>
            <person name="Wang Q."/>
            <person name="Zhang B."/>
            <person name="Ji P."/>
            <person name="Sakyi L.B."/>
            <person name="Cui X."/>
            <person name="Yuan T."/>
            <person name="Jiang B."/>
            <person name="Yang W."/>
            <person name="Lam T.T.-Y."/>
            <person name="Chang Q."/>
            <person name="Ding S."/>
            <person name="Wang X."/>
            <person name="Zhu J."/>
            <person name="Ruan X."/>
            <person name="Zhao L."/>
            <person name="Wei J."/>
            <person name="Que T."/>
            <person name="Du C."/>
            <person name="Cheng J."/>
            <person name="Dai P."/>
            <person name="Han X."/>
            <person name="Huang E."/>
            <person name="Gao Y."/>
            <person name="Liu J."/>
            <person name="Shao H."/>
            <person name="Ye R."/>
            <person name="Li L."/>
            <person name="Wei W."/>
            <person name="Wang X."/>
            <person name="Wang C."/>
            <person name="Huo Q."/>
            <person name="Li W."/>
            <person name="Guo W."/>
            <person name="Chen H."/>
            <person name="Chen S."/>
            <person name="Zhou L."/>
            <person name="Zhou L."/>
            <person name="Ni X."/>
            <person name="Tian J."/>
            <person name="Zhou Y."/>
            <person name="Sheng Y."/>
            <person name="Liu T."/>
            <person name="Pan Y."/>
            <person name="Xia L."/>
            <person name="Li J."/>
            <person name="Zhao F."/>
            <person name="Cao W."/>
        </authorList>
    </citation>
    <scope>NUCLEOTIDE SEQUENCE</scope>
    <source>
        <strain evidence="1">Rmic-2018</strain>
        <tissue evidence="1">Larvae</tissue>
    </source>
</reference>
<keyword evidence="2" id="KW-1185">Reference proteome</keyword>
<evidence type="ECO:0000313" key="2">
    <source>
        <dbReference type="Proteomes" id="UP000821866"/>
    </source>
</evidence>
<dbReference type="EMBL" id="JABSTU010004782">
    <property type="protein sequence ID" value="KAH7957895.1"/>
    <property type="molecule type" value="Genomic_DNA"/>
</dbReference>
<name>A0A9J6CXW0_RHIMP</name>
<accession>A0A9J6CXW0</accession>
<gene>
    <name evidence="1" type="ORF">HPB51_028120</name>
</gene>
<dbReference type="Proteomes" id="UP000821866">
    <property type="component" value="Unassembled WGS sequence"/>
</dbReference>
<dbReference type="AlphaFoldDB" id="A0A9J6CXW0"/>
<sequence>MVISKRKQYGASKQDAHASLIQRGGIFSGGCALTGVKKRLITASRLPRLPRKHYRVVVTPRGAINVKNVSRIKVAHALMLVPQLSPAEIADDVVCPNPTQNIFVMSTPV</sequence>
<organism evidence="1 2">
    <name type="scientific">Rhipicephalus microplus</name>
    <name type="common">Cattle tick</name>
    <name type="synonym">Boophilus microplus</name>
    <dbReference type="NCBI Taxonomy" id="6941"/>
    <lineage>
        <taxon>Eukaryota</taxon>
        <taxon>Metazoa</taxon>
        <taxon>Ecdysozoa</taxon>
        <taxon>Arthropoda</taxon>
        <taxon>Chelicerata</taxon>
        <taxon>Arachnida</taxon>
        <taxon>Acari</taxon>
        <taxon>Parasitiformes</taxon>
        <taxon>Ixodida</taxon>
        <taxon>Ixodoidea</taxon>
        <taxon>Ixodidae</taxon>
        <taxon>Rhipicephalinae</taxon>
        <taxon>Rhipicephalus</taxon>
        <taxon>Boophilus</taxon>
    </lineage>
</organism>
<protein>
    <submittedName>
        <fullName evidence="1">Uncharacterized protein</fullName>
    </submittedName>
</protein>
<evidence type="ECO:0000313" key="1">
    <source>
        <dbReference type="EMBL" id="KAH7957895.1"/>
    </source>
</evidence>
<reference evidence="1" key="1">
    <citation type="journal article" date="2020" name="Cell">
        <title>Large-Scale Comparative Analyses of Tick Genomes Elucidate Their Genetic Diversity and Vector Capacities.</title>
        <authorList>
            <consortium name="Tick Genome and Microbiome Consortium (TIGMIC)"/>
            <person name="Jia N."/>
            <person name="Wang J."/>
            <person name="Shi W."/>
            <person name="Du L."/>
            <person name="Sun Y."/>
            <person name="Zhan W."/>
            <person name="Jiang J.F."/>
            <person name="Wang Q."/>
            <person name="Zhang B."/>
            <person name="Ji P."/>
            <person name="Bell-Sakyi L."/>
            <person name="Cui X.M."/>
            <person name="Yuan T.T."/>
            <person name="Jiang B.G."/>
            <person name="Yang W.F."/>
            <person name="Lam T.T."/>
            <person name="Chang Q.C."/>
            <person name="Ding S.J."/>
            <person name="Wang X.J."/>
            <person name="Zhu J.G."/>
            <person name="Ruan X.D."/>
            <person name="Zhao L."/>
            <person name="Wei J.T."/>
            <person name="Ye R.Z."/>
            <person name="Que T.C."/>
            <person name="Du C.H."/>
            <person name="Zhou Y.H."/>
            <person name="Cheng J.X."/>
            <person name="Dai P.F."/>
            <person name="Guo W.B."/>
            <person name="Han X.H."/>
            <person name="Huang E.J."/>
            <person name="Li L.F."/>
            <person name="Wei W."/>
            <person name="Gao Y.C."/>
            <person name="Liu J.Z."/>
            <person name="Shao H.Z."/>
            <person name="Wang X."/>
            <person name="Wang C.C."/>
            <person name="Yang T.C."/>
            <person name="Huo Q.B."/>
            <person name="Li W."/>
            <person name="Chen H.Y."/>
            <person name="Chen S.E."/>
            <person name="Zhou L.G."/>
            <person name="Ni X.B."/>
            <person name="Tian J.H."/>
            <person name="Sheng Y."/>
            <person name="Liu T."/>
            <person name="Pan Y.S."/>
            <person name="Xia L.Y."/>
            <person name="Li J."/>
            <person name="Zhao F."/>
            <person name="Cao W.C."/>
        </authorList>
    </citation>
    <scope>NUCLEOTIDE SEQUENCE</scope>
    <source>
        <strain evidence="1">Rmic-2018</strain>
    </source>
</reference>
<comment type="caution">
    <text evidence="1">The sequence shown here is derived from an EMBL/GenBank/DDBJ whole genome shotgun (WGS) entry which is preliminary data.</text>
</comment>
<proteinExistence type="predicted"/>